<evidence type="ECO:0000313" key="2">
    <source>
        <dbReference type="EMBL" id="KAJ1360470.1"/>
    </source>
</evidence>
<evidence type="ECO:0000313" key="3">
    <source>
        <dbReference type="Proteomes" id="UP001196413"/>
    </source>
</evidence>
<dbReference type="AlphaFoldDB" id="A0AAD5MLC8"/>
<organism evidence="2 3">
    <name type="scientific">Parelaphostrongylus tenuis</name>
    <name type="common">Meningeal worm</name>
    <dbReference type="NCBI Taxonomy" id="148309"/>
    <lineage>
        <taxon>Eukaryota</taxon>
        <taxon>Metazoa</taxon>
        <taxon>Ecdysozoa</taxon>
        <taxon>Nematoda</taxon>
        <taxon>Chromadorea</taxon>
        <taxon>Rhabditida</taxon>
        <taxon>Rhabditina</taxon>
        <taxon>Rhabditomorpha</taxon>
        <taxon>Strongyloidea</taxon>
        <taxon>Metastrongylidae</taxon>
        <taxon>Parelaphostrongylus</taxon>
    </lineage>
</organism>
<evidence type="ECO:0000256" key="1">
    <source>
        <dbReference type="SAM" id="MobiDB-lite"/>
    </source>
</evidence>
<dbReference type="EMBL" id="JAHQIW010003873">
    <property type="protein sequence ID" value="KAJ1360470.1"/>
    <property type="molecule type" value="Genomic_DNA"/>
</dbReference>
<gene>
    <name evidence="2" type="ORF">KIN20_019451</name>
</gene>
<accession>A0AAD5MLC8</accession>
<reference evidence="2" key="1">
    <citation type="submission" date="2021-06" db="EMBL/GenBank/DDBJ databases">
        <title>Parelaphostrongylus tenuis whole genome reference sequence.</title>
        <authorList>
            <person name="Garwood T.J."/>
            <person name="Larsen P.A."/>
            <person name="Fountain-Jones N.M."/>
            <person name="Garbe J.R."/>
            <person name="Macchietto M.G."/>
            <person name="Kania S.A."/>
            <person name="Gerhold R.W."/>
            <person name="Richards J.E."/>
            <person name="Wolf T.M."/>
        </authorList>
    </citation>
    <scope>NUCLEOTIDE SEQUENCE</scope>
    <source>
        <strain evidence="2">MNPRO001-30</strain>
        <tissue evidence="2">Meninges</tissue>
    </source>
</reference>
<comment type="caution">
    <text evidence="2">The sequence shown here is derived from an EMBL/GenBank/DDBJ whole genome shotgun (WGS) entry which is preliminary data.</text>
</comment>
<sequence>MAHPNLNMEAHESVHDSDADDDIPQYCADDWNAKNRSVWQIDVTDAESISYDNLKRSEGVRN</sequence>
<dbReference type="Proteomes" id="UP001196413">
    <property type="component" value="Unassembled WGS sequence"/>
</dbReference>
<proteinExistence type="predicted"/>
<keyword evidence="3" id="KW-1185">Reference proteome</keyword>
<name>A0AAD5MLC8_PARTN</name>
<feature type="region of interest" description="Disordered" evidence="1">
    <location>
        <begin position="1"/>
        <end position="25"/>
    </location>
</feature>
<protein>
    <submittedName>
        <fullName evidence="2">Uncharacterized protein</fullName>
    </submittedName>
</protein>